<reference evidence="1" key="1">
    <citation type="submission" date="2020-11" db="EMBL/GenBank/DDBJ databases">
        <title>Nocardioides cynanchi sp. nov., isolated from soil of rhizosphere of Cynanchum wilfordii.</title>
        <authorList>
            <person name="Lee J.-S."/>
            <person name="Suh M.K."/>
            <person name="Kim J.-S."/>
        </authorList>
    </citation>
    <scope>NUCLEOTIDE SEQUENCE</scope>
    <source>
        <strain evidence="1">KCTC 19276</strain>
    </source>
</reference>
<name>A0A930YL98_9ACTN</name>
<dbReference type="Proteomes" id="UP000660668">
    <property type="component" value="Unassembled WGS sequence"/>
</dbReference>
<sequence>MRAQRIPWPSSTSRSGEPTVGVTRIDLVCGPAIEQTAEALTRRWAQDRALPGPTTQRLATLALTATEHGLRFGPRGLTLQIRWLDLDRIRLEVRWHGGSSTAHPSSRDPSRARSQIEQVAATLDELADGWGLSSDANAAVHWMVVDTS</sequence>
<organism evidence="1 2">
    <name type="scientific">Nocardioides agariphilus</name>
    <dbReference type="NCBI Taxonomy" id="433664"/>
    <lineage>
        <taxon>Bacteria</taxon>
        <taxon>Bacillati</taxon>
        <taxon>Actinomycetota</taxon>
        <taxon>Actinomycetes</taxon>
        <taxon>Propionibacteriales</taxon>
        <taxon>Nocardioidaceae</taxon>
        <taxon>Nocardioides</taxon>
    </lineage>
</organism>
<gene>
    <name evidence="1" type="ORF">ISU10_03640</name>
</gene>
<proteinExistence type="predicted"/>
<comment type="caution">
    <text evidence="1">The sequence shown here is derived from an EMBL/GenBank/DDBJ whole genome shotgun (WGS) entry which is preliminary data.</text>
</comment>
<protein>
    <submittedName>
        <fullName evidence="1">Uncharacterized protein</fullName>
    </submittedName>
</protein>
<dbReference type="EMBL" id="JADKPO010000003">
    <property type="protein sequence ID" value="MBF4766859.1"/>
    <property type="molecule type" value="Genomic_DNA"/>
</dbReference>
<dbReference type="RefSeq" id="WP_194695004.1">
    <property type="nucleotide sequence ID" value="NZ_JADKPO010000003.1"/>
</dbReference>
<keyword evidence="2" id="KW-1185">Reference proteome</keyword>
<dbReference type="AlphaFoldDB" id="A0A930YL98"/>
<evidence type="ECO:0000313" key="1">
    <source>
        <dbReference type="EMBL" id="MBF4766859.1"/>
    </source>
</evidence>
<evidence type="ECO:0000313" key="2">
    <source>
        <dbReference type="Proteomes" id="UP000660668"/>
    </source>
</evidence>
<accession>A0A930YL98</accession>